<keyword evidence="4 7" id="KW-0812">Transmembrane</keyword>
<evidence type="ECO:0000256" key="3">
    <source>
        <dbReference type="ARBA" id="ARBA00022475"/>
    </source>
</evidence>
<reference evidence="10" key="1">
    <citation type="submission" date="2016-10" db="EMBL/GenBank/DDBJ databases">
        <authorList>
            <person name="Varghese N."/>
            <person name="Submissions S."/>
        </authorList>
    </citation>
    <scope>NUCLEOTIDE SEQUENCE [LARGE SCALE GENOMIC DNA]</scope>
    <source>
        <strain evidence="10">CGMCC 1.10369</strain>
    </source>
</reference>
<keyword evidence="2 7" id="KW-0813">Transport</keyword>
<feature type="domain" description="ABC transmembrane type-1" evidence="8">
    <location>
        <begin position="214"/>
        <end position="428"/>
    </location>
</feature>
<comment type="similarity">
    <text evidence="7">Belongs to the binding-protein-dependent transport system permease family.</text>
</comment>
<feature type="transmembrane region" description="Helical" evidence="7">
    <location>
        <begin position="15"/>
        <end position="36"/>
    </location>
</feature>
<feature type="transmembrane region" description="Helical" evidence="7">
    <location>
        <begin position="251"/>
        <end position="272"/>
    </location>
</feature>
<feature type="transmembrane region" description="Helical" evidence="7">
    <location>
        <begin position="218"/>
        <end position="239"/>
    </location>
</feature>
<sequence length="444" mass="49922">MGDKKKGFQLNEKQLGYLMVLPALILIFAITLWPVAQSFYNSMFDYRLNDPTRNQTTLSYQIDMERYADNYFFYERDIESLLSEVEGTEMEDRIAEIQTQIDEYHQQIVTSDNLAEQYAIVDEMVTNFEPVNDNDLRYGEISNNFSEEYTEILESATEDISEFQMATDDEELGEQLASAGNTIDQLDRALIRPNFIGLSNYGKYLTEGRTWDAMWNTIFFTVVSVFFELIIGLAVAIVINRAFIGRGAVRAAVLIPWAIPTAVSAMMWSYLYDGQFGIVAHYFHQLGLISDSSILLSTGSGAMFSVILADVWKTMPYMALLLLAGLQTISESLYEAAEVDGAGKFQQFLYITLPMLKSAILVALLFRTLDAFRVFDLIYVLTGGGPANSTESVSVYAYQVLFAQQNFGEGSVLSVIMFLSVAIISILFIKLIGSDLFEDKKGKS</sequence>
<gene>
    <name evidence="9" type="ORF">SAMN04488053_10653</name>
</gene>
<evidence type="ECO:0000256" key="1">
    <source>
        <dbReference type="ARBA" id="ARBA00004651"/>
    </source>
</evidence>
<keyword evidence="6 7" id="KW-0472">Membrane</keyword>
<dbReference type="Proteomes" id="UP000198778">
    <property type="component" value="Unassembled WGS sequence"/>
</dbReference>
<dbReference type="CDD" id="cd06261">
    <property type="entry name" value="TM_PBP2"/>
    <property type="match status" value="1"/>
</dbReference>
<dbReference type="InterPro" id="IPR000515">
    <property type="entry name" value="MetI-like"/>
</dbReference>
<dbReference type="AlphaFoldDB" id="A0A1H0GCA4"/>
<protein>
    <submittedName>
        <fullName evidence="9">Carbohydrate ABC transporter membrane protein 1, CUT1 family</fullName>
    </submittedName>
</protein>
<evidence type="ECO:0000259" key="8">
    <source>
        <dbReference type="PROSITE" id="PS50928"/>
    </source>
</evidence>
<dbReference type="GO" id="GO:0005886">
    <property type="term" value="C:plasma membrane"/>
    <property type="evidence" value="ECO:0007669"/>
    <property type="project" value="UniProtKB-SubCell"/>
</dbReference>
<evidence type="ECO:0000256" key="4">
    <source>
        <dbReference type="ARBA" id="ARBA00022692"/>
    </source>
</evidence>
<evidence type="ECO:0000313" key="9">
    <source>
        <dbReference type="EMBL" id="SDO04483.1"/>
    </source>
</evidence>
<accession>A0A1H0GCA4</accession>
<feature type="transmembrane region" description="Helical" evidence="7">
    <location>
        <begin position="412"/>
        <end position="433"/>
    </location>
</feature>
<comment type="subcellular location">
    <subcellularLocation>
        <location evidence="1 7">Cell membrane</location>
        <topology evidence="1 7">Multi-pass membrane protein</topology>
    </subcellularLocation>
</comment>
<proteinExistence type="inferred from homology"/>
<organism evidence="9 10">
    <name type="scientific">Alkalicoccus daliensis</name>
    <dbReference type="NCBI Taxonomy" id="745820"/>
    <lineage>
        <taxon>Bacteria</taxon>
        <taxon>Bacillati</taxon>
        <taxon>Bacillota</taxon>
        <taxon>Bacilli</taxon>
        <taxon>Bacillales</taxon>
        <taxon>Bacillaceae</taxon>
        <taxon>Alkalicoccus</taxon>
    </lineage>
</organism>
<dbReference type="InterPro" id="IPR035906">
    <property type="entry name" value="MetI-like_sf"/>
</dbReference>
<keyword evidence="10" id="KW-1185">Reference proteome</keyword>
<feature type="transmembrane region" description="Helical" evidence="7">
    <location>
        <begin position="348"/>
        <end position="366"/>
    </location>
</feature>
<dbReference type="RefSeq" id="WP_090842962.1">
    <property type="nucleotide sequence ID" value="NZ_FNIL01000006.1"/>
</dbReference>
<evidence type="ECO:0000256" key="5">
    <source>
        <dbReference type="ARBA" id="ARBA00022989"/>
    </source>
</evidence>
<keyword evidence="3" id="KW-1003">Cell membrane</keyword>
<evidence type="ECO:0000256" key="7">
    <source>
        <dbReference type="RuleBase" id="RU363032"/>
    </source>
</evidence>
<dbReference type="PANTHER" id="PTHR43005">
    <property type="entry name" value="BLR7065 PROTEIN"/>
    <property type="match status" value="1"/>
</dbReference>
<dbReference type="SUPFAM" id="SSF161098">
    <property type="entry name" value="MetI-like"/>
    <property type="match status" value="1"/>
</dbReference>
<dbReference type="EMBL" id="FNIL01000006">
    <property type="protein sequence ID" value="SDO04483.1"/>
    <property type="molecule type" value="Genomic_DNA"/>
</dbReference>
<feature type="transmembrane region" description="Helical" evidence="7">
    <location>
        <begin position="292"/>
        <end position="312"/>
    </location>
</feature>
<dbReference type="PROSITE" id="PS50928">
    <property type="entry name" value="ABC_TM1"/>
    <property type="match status" value="1"/>
</dbReference>
<dbReference type="Pfam" id="PF00528">
    <property type="entry name" value="BPD_transp_1"/>
    <property type="match status" value="1"/>
</dbReference>
<dbReference type="OrthoDB" id="9783714at2"/>
<dbReference type="PANTHER" id="PTHR43005:SF2">
    <property type="entry name" value="INTEGRAL MEMBRANE SUGAR TRANSPORT PROTEIN"/>
    <property type="match status" value="1"/>
</dbReference>
<evidence type="ECO:0000313" key="10">
    <source>
        <dbReference type="Proteomes" id="UP000198778"/>
    </source>
</evidence>
<evidence type="ECO:0000256" key="6">
    <source>
        <dbReference type="ARBA" id="ARBA00023136"/>
    </source>
</evidence>
<evidence type="ECO:0000256" key="2">
    <source>
        <dbReference type="ARBA" id="ARBA00022448"/>
    </source>
</evidence>
<dbReference type="STRING" id="745820.SAMN04488053_10653"/>
<dbReference type="GO" id="GO:0055085">
    <property type="term" value="P:transmembrane transport"/>
    <property type="evidence" value="ECO:0007669"/>
    <property type="project" value="InterPro"/>
</dbReference>
<name>A0A1H0GCA4_9BACI</name>
<keyword evidence="5 7" id="KW-1133">Transmembrane helix</keyword>
<dbReference type="Gene3D" id="1.10.3720.10">
    <property type="entry name" value="MetI-like"/>
    <property type="match status" value="1"/>
</dbReference>